<keyword evidence="5" id="KW-0648">Protein biosynthesis</keyword>
<dbReference type="Gene3D" id="3.40.50.800">
    <property type="entry name" value="Anticodon-binding domain"/>
    <property type="match status" value="1"/>
</dbReference>
<dbReference type="SUPFAM" id="SSF52954">
    <property type="entry name" value="Class II aaRS ABD-related"/>
    <property type="match status" value="1"/>
</dbReference>
<keyword evidence="9" id="KW-1185">Reference proteome</keyword>
<dbReference type="Gene3D" id="3.30.930.10">
    <property type="entry name" value="Bira Bifunctional Protein, Domain 2"/>
    <property type="match status" value="1"/>
</dbReference>
<comment type="subunit">
    <text evidence="5">Homodimer.</text>
</comment>
<comment type="similarity">
    <text evidence="1 5">Belongs to the class-II aminoacyl-tRNA synthetase family.</text>
</comment>
<feature type="binding site" evidence="6">
    <location>
        <position position="113"/>
    </location>
    <ligand>
        <name>L-histidine</name>
        <dbReference type="ChEBI" id="CHEBI:57595"/>
    </ligand>
</feature>
<evidence type="ECO:0000256" key="4">
    <source>
        <dbReference type="ARBA" id="ARBA00047639"/>
    </source>
</evidence>
<dbReference type="InterPro" id="IPR004516">
    <property type="entry name" value="HisRS/HisZ"/>
</dbReference>
<organism evidence="8 9">
    <name type="scientific">Truepera radiovictrix (strain DSM 17093 / CIP 108686 / LMG 22925 / RQ-24)</name>
    <dbReference type="NCBI Taxonomy" id="649638"/>
    <lineage>
        <taxon>Bacteria</taxon>
        <taxon>Thermotogati</taxon>
        <taxon>Deinococcota</taxon>
        <taxon>Deinococci</taxon>
        <taxon>Trueperales</taxon>
        <taxon>Trueperaceae</taxon>
        <taxon>Truepera</taxon>
    </lineage>
</organism>
<feature type="binding site" evidence="6">
    <location>
        <position position="258"/>
    </location>
    <ligand>
        <name>L-histidine</name>
        <dbReference type="ChEBI" id="CHEBI:57595"/>
    </ligand>
</feature>
<dbReference type="RefSeq" id="WP_013178256.1">
    <property type="nucleotide sequence ID" value="NC_014221.1"/>
</dbReference>
<dbReference type="EMBL" id="CP002049">
    <property type="protein sequence ID" value="ADI14889.1"/>
    <property type="molecule type" value="Genomic_DNA"/>
</dbReference>
<evidence type="ECO:0000256" key="6">
    <source>
        <dbReference type="PIRSR" id="PIRSR001549-1"/>
    </source>
</evidence>
<keyword evidence="5 8" id="KW-0436">Ligase</keyword>
<dbReference type="GO" id="GO:0005737">
    <property type="term" value="C:cytoplasm"/>
    <property type="evidence" value="ECO:0007669"/>
    <property type="project" value="UniProtKB-SubCell"/>
</dbReference>
<evidence type="ECO:0000256" key="2">
    <source>
        <dbReference type="ARBA" id="ARBA00022741"/>
    </source>
</evidence>
<dbReference type="eggNOG" id="COG0124">
    <property type="taxonomic scope" value="Bacteria"/>
</dbReference>
<dbReference type="NCBIfam" id="TIGR00442">
    <property type="entry name" value="hisS"/>
    <property type="match status" value="1"/>
</dbReference>
<feature type="domain" description="Aminoacyl-transfer RNA synthetases class-II family profile" evidence="7">
    <location>
        <begin position="1"/>
        <end position="323"/>
    </location>
</feature>
<dbReference type="Proteomes" id="UP000000379">
    <property type="component" value="Chromosome"/>
</dbReference>
<dbReference type="GO" id="GO:0004821">
    <property type="term" value="F:histidine-tRNA ligase activity"/>
    <property type="evidence" value="ECO:0007669"/>
    <property type="project" value="UniProtKB-UniRule"/>
</dbReference>
<reference evidence="8 9" key="2">
    <citation type="journal article" date="2011" name="Stand. Genomic Sci.">
        <title>Complete genome sequence of Truepera radiovictrix type strain (RQ-24).</title>
        <authorList>
            <person name="Ivanova N."/>
            <person name="Rohde C."/>
            <person name="Munk C."/>
            <person name="Nolan M."/>
            <person name="Lucas S."/>
            <person name="Del Rio T.G."/>
            <person name="Tice H."/>
            <person name="Deshpande S."/>
            <person name="Cheng J.F."/>
            <person name="Tapia R."/>
            <person name="Han C."/>
            <person name="Goodwin L."/>
            <person name="Pitluck S."/>
            <person name="Liolios K."/>
            <person name="Mavromatis K."/>
            <person name="Mikhailova N."/>
            <person name="Pati A."/>
            <person name="Chen A."/>
            <person name="Palaniappan K."/>
            <person name="Land M."/>
            <person name="Hauser L."/>
            <person name="Chang Y.J."/>
            <person name="Jeffries C.D."/>
            <person name="Brambilla E."/>
            <person name="Rohde M."/>
            <person name="Goker M."/>
            <person name="Tindall B.J."/>
            <person name="Woyke T."/>
            <person name="Bristow J."/>
            <person name="Eisen J.A."/>
            <person name="Markowitz V."/>
            <person name="Hugenholtz P."/>
            <person name="Kyrpides N.C."/>
            <person name="Klenk H.P."/>
            <person name="Lapidus A."/>
        </authorList>
    </citation>
    <scope>NUCLEOTIDE SEQUENCE [LARGE SCALE GENOMIC DNA]</scope>
    <source>
        <strain evidence="9">DSM 17093 / CIP 108686 / LMG 22925 / RQ-24</strain>
    </source>
</reference>
<dbReference type="GO" id="GO:0006427">
    <property type="term" value="P:histidyl-tRNA aminoacylation"/>
    <property type="evidence" value="ECO:0007669"/>
    <property type="project" value="UniProtKB-UniRule"/>
</dbReference>
<keyword evidence="2 5" id="KW-0547">Nucleotide-binding</keyword>
<dbReference type="Pfam" id="PF13393">
    <property type="entry name" value="tRNA-synt_His"/>
    <property type="match status" value="1"/>
</dbReference>
<evidence type="ECO:0000256" key="3">
    <source>
        <dbReference type="ARBA" id="ARBA00023146"/>
    </source>
</evidence>
<proteinExistence type="inferred from homology"/>
<dbReference type="PANTHER" id="PTHR43707:SF1">
    <property type="entry name" value="HISTIDINE--TRNA LIGASE, MITOCHONDRIAL-RELATED"/>
    <property type="match status" value="1"/>
</dbReference>
<protein>
    <recommendedName>
        <fullName evidence="5">Histidine--tRNA ligase</fullName>
        <ecNumber evidence="5">6.1.1.21</ecNumber>
    </recommendedName>
    <alternativeName>
        <fullName evidence="5">Histidyl-tRNA synthetase</fullName>
        <shortName evidence="5">HisRS</shortName>
    </alternativeName>
</protein>
<evidence type="ECO:0000313" key="9">
    <source>
        <dbReference type="Proteomes" id="UP000000379"/>
    </source>
</evidence>
<feature type="binding site" evidence="6">
    <location>
        <position position="127"/>
    </location>
    <ligand>
        <name>L-histidine</name>
        <dbReference type="ChEBI" id="CHEBI:57595"/>
    </ligand>
</feature>
<name>D7CQA5_TRURR</name>
<dbReference type="Pfam" id="PF03129">
    <property type="entry name" value="HGTP_anticodon"/>
    <property type="match status" value="1"/>
</dbReference>
<dbReference type="EC" id="6.1.1.21" evidence="5"/>
<comment type="catalytic activity">
    <reaction evidence="4 5">
        <text>tRNA(His) + L-histidine + ATP = L-histidyl-tRNA(His) + AMP + diphosphate + H(+)</text>
        <dbReference type="Rhea" id="RHEA:17313"/>
        <dbReference type="Rhea" id="RHEA-COMP:9665"/>
        <dbReference type="Rhea" id="RHEA-COMP:9689"/>
        <dbReference type="ChEBI" id="CHEBI:15378"/>
        <dbReference type="ChEBI" id="CHEBI:30616"/>
        <dbReference type="ChEBI" id="CHEBI:33019"/>
        <dbReference type="ChEBI" id="CHEBI:57595"/>
        <dbReference type="ChEBI" id="CHEBI:78442"/>
        <dbReference type="ChEBI" id="CHEBI:78527"/>
        <dbReference type="ChEBI" id="CHEBI:456215"/>
        <dbReference type="EC" id="6.1.1.21"/>
    </reaction>
</comment>
<dbReference type="KEGG" id="tra:Trad_1771"/>
<dbReference type="PROSITE" id="PS50862">
    <property type="entry name" value="AA_TRNA_LIGASE_II"/>
    <property type="match status" value="1"/>
</dbReference>
<dbReference type="GO" id="GO:0005524">
    <property type="term" value="F:ATP binding"/>
    <property type="evidence" value="ECO:0007669"/>
    <property type="project" value="UniProtKB-UniRule"/>
</dbReference>
<dbReference type="PIRSF" id="PIRSF001549">
    <property type="entry name" value="His-tRNA_synth"/>
    <property type="match status" value="1"/>
</dbReference>
<accession>D7CQA5</accession>
<dbReference type="CDD" id="cd00773">
    <property type="entry name" value="HisRS-like_core"/>
    <property type="match status" value="1"/>
</dbReference>
<feature type="binding site" evidence="6">
    <location>
        <begin position="82"/>
        <end position="84"/>
    </location>
    <ligand>
        <name>L-histidine</name>
        <dbReference type="ChEBI" id="CHEBI:57595"/>
    </ligand>
</feature>
<dbReference type="HAMAP" id="MF_00127">
    <property type="entry name" value="His_tRNA_synth"/>
    <property type="match status" value="1"/>
</dbReference>
<dbReference type="InterPro" id="IPR036621">
    <property type="entry name" value="Anticodon-bd_dom_sf"/>
</dbReference>
<gene>
    <name evidence="5" type="primary">hisS</name>
    <name evidence="8" type="ordered locus">Trad_1771</name>
</gene>
<evidence type="ECO:0000256" key="5">
    <source>
        <dbReference type="HAMAP-Rule" id="MF_00127"/>
    </source>
</evidence>
<dbReference type="AlphaFoldDB" id="D7CQA5"/>
<evidence type="ECO:0000256" key="1">
    <source>
        <dbReference type="ARBA" id="ARBA00008226"/>
    </source>
</evidence>
<dbReference type="STRING" id="649638.Trad_1771"/>
<dbReference type="InterPro" id="IPR045864">
    <property type="entry name" value="aa-tRNA-synth_II/BPL/LPL"/>
</dbReference>
<keyword evidence="5" id="KW-0067">ATP-binding</keyword>
<dbReference type="HOGENOM" id="CLU_025113_1_1_0"/>
<dbReference type="InterPro" id="IPR006195">
    <property type="entry name" value="aa-tRNA-synth_II"/>
</dbReference>
<sequence>MKLRAVKGTFDILPEDQRLRRHVLSTAERVLEHAGVLELTPPIFEHTEVFTKSVGASSDLVVQHEMYTFTDRGERSLTLRPEFTAGVLRAYIENGLIVWPTPVKLWSYGPIFRAENPQRGRFRQFHQVNCEFLGLDTPLLDAEAIALLYTVLSACGLEGLTVRLGSVGDPEDAAAYNAYLRRELGARQSELSETSRERLRLNPMRVLDSKDAGDQAVIATLKRPLDFLNPDARAHFEGVQAFLTTWGIPFEVDDSIVRGLDYYRRTAFEIHAAGIGAQSALCGGGRYDGLVAALGGPETPGVGWAFGLERVLDALREAGVRAPEAARPALFLVPMDDEAVAEVAALAFRLRQNLTVLHAYAKRNLGKGFKEAERAGARFAGLRGARERERGVYALKDLATGEQLELPEGELAGFLHERLERPLASSL</sequence>
<evidence type="ECO:0000259" key="7">
    <source>
        <dbReference type="PROSITE" id="PS50862"/>
    </source>
</evidence>
<dbReference type="InterPro" id="IPR041715">
    <property type="entry name" value="HisRS-like_core"/>
</dbReference>
<feature type="binding site" evidence="6">
    <location>
        <begin position="262"/>
        <end position="263"/>
    </location>
    <ligand>
        <name>L-histidine</name>
        <dbReference type="ChEBI" id="CHEBI:57595"/>
    </ligand>
</feature>
<keyword evidence="5" id="KW-0963">Cytoplasm</keyword>
<dbReference type="InterPro" id="IPR015807">
    <property type="entry name" value="His-tRNA-ligase"/>
</dbReference>
<dbReference type="OrthoDB" id="9800814at2"/>
<feature type="binding site" evidence="6">
    <location>
        <position position="131"/>
    </location>
    <ligand>
        <name>L-histidine</name>
        <dbReference type="ChEBI" id="CHEBI:57595"/>
    </ligand>
</feature>
<evidence type="ECO:0000313" key="8">
    <source>
        <dbReference type="EMBL" id="ADI14889.1"/>
    </source>
</evidence>
<dbReference type="PANTHER" id="PTHR43707">
    <property type="entry name" value="HISTIDYL-TRNA SYNTHETASE"/>
    <property type="match status" value="1"/>
</dbReference>
<dbReference type="InterPro" id="IPR004154">
    <property type="entry name" value="Anticodon-bd"/>
</dbReference>
<reference evidence="9" key="1">
    <citation type="submission" date="2010-05" db="EMBL/GenBank/DDBJ databases">
        <title>The complete genome of Truepera radiovictris DSM 17093.</title>
        <authorList>
            <consortium name="US DOE Joint Genome Institute (JGI-PGF)"/>
            <person name="Lucas S."/>
            <person name="Copeland A."/>
            <person name="Lapidus A."/>
            <person name="Glavina del Rio T."/>
            <person name="Dalin E."/>
            <person name="Tice H."/>
            <person name="Bruce D."/>
            <person name="Goodwin L."/>
            <person name="Pitluck S."/>
            <person name="Kyrpides N."/>
            <person name="Mavromatis K."/>
            <person name="Ovchinnikova G."/>
            <person name="Munk A.C."/>
            <person name="Detter J.C."/>
            <person name="Han C."/>
            <person name="Tapia R."/>
            <person name="Land M."/>
            <person name="Hauser L."/>
            <person name="Markowitz V."/>
            <person name="Cheng J.-F."/>
            <person name="Hugenholtz P."/>
            <person name="Woyke T."/>
            <person name="Wu D."/>
            <person name="Tindall B."/>
            <person name="Pomrenke H.G."/>
            <person name="Brambilla E."/>
            <person name="Klenk H.-P."/>
            <person name="Eisen J.A."/>
        </authorList>
    </citation>
    <scope>NUCLEOTIDE SEQUENCE [LARGE SCALE GENOMIC DNA]</scope>
    <source>
        <strain evidence="9">DSM 17093 / CIP 108686 / LMG 22925 / RQ-24</strain>
    </source>
</reference>
<dbReference type="SUPFAM" id="SSF55681">
    <property type="entry name" value="Class II aaRS and biotin synthetases"/>
    <property type="match status" value="1"/>
</dbReference>
<keyword evidence="3 5" id="KW-0030">Aminoacyl-tRNA synthetase</keyword>
<comment type="subcellular location">
    <subcellularLocation>
        <location evidence="5">Cytoplasm</location>
    </subcellularLocation>
</comment>